<accession>A0ACD4VQB0</accession>
<evidence type="ECO:0000313" key="1">
    <source>
        <dbReference type="EMBL" id="WOB79753.1"/>
    </source>
</evidence>
<dbReference type="EMBL" id="CP119180">
    <property type="protein sequence ID" value="WOB79753.1"/>
    <property type="molecule type" value="Genomic_DNA"/>
</dbReference>
<protein>
    <submittedName>
        <fullName evidence="1">Uncharacterized protein</fullName>
    </submittedName>
</protein>
<evidence type="ECO:0000313" key="2">
    <source>
        <dbReference type="Proteomes" id="UP001302493"/>
    </source>
</evidence>
<reference evidence="1" key="1">
    <citation type="submission" date="2023-03" db="EMBL/GenBank/DDBJ databases">
        <title>Genome sequence of Brevundimonas nasdae SJTX8.</title>
        <authorList>
            <person name="Liang R."/>
        </authorList>
    </citation>
    <scope>NUCLEOTIDE SEQUENCE</scope>
    <source>
        <strain evidence="1">X8</strain>
    </source>
</reference>
<keyword evidence="2" id="KW-1185">Reference proteome</keyword>
<proteinExistence type="predicted"/>
<sequence length="149" mass="16007">MRPLITRVQVHAERVAIGLTIEAAARAVSPLPPVAADGSITLNVPVVLKHRSGRAWLESAGPGAPRRRPDRILIAALRRAHAELAKAGVNAATPNATSWRDVVGINDSYLRRLVPLAFPAPDIQAAIMDGRQPVALTLQSLRNREIPMS</sequence>
<dbReference type="Proteomes" id="UP001302493">
    <property type="component" value="Chromosome"/>
</dbReference>
<organism evidence="1 2">
    <name type="scientific">Brevundimonas nasdae</name>
    <dbReference type="NCBI Taxonomy" id="172043"/>
    <lineage>
        <taxon>Bacteria</taxon>
        <taxon>Pseudomonadati</taxon>
        <taxon>Pseudomonadota</taxon>
        <taxon>Alphaproteobacteria</taxon>
        <taxon>Caulobacterales</taxon>
        <taxon>Caulobacteraceae</taxon>
        <taxon>Brevundimonas</taxon>
    </lineage>
</organism>
<gene>
    <name evidence="1" type="ORF">PZA08_06165</name>
</gene>
<name>A0ACD4VQB0_9CAUL</name>